<dbReference type="Gene3D" id="3.40.50.2300">
    <property type="match status" value="2"/>
</dbReference>
<dbReference type="KEGG" id="alus:STSP2_01338"/>
<evidence type="ECO:0000256" key="2">
    <source>
        <dbReference type="ARBA" id="ARBA00023125"/>
    </source>
</evidence>
<dbReference type="Proteomes" id="UP000189674">
    <property type="component" value="Chromosome"/>
</dbReference>
<dbReference type="InterPro" id="IPR001761">
    <property type="entry name" value="Peripla_BP/Lac1_sug-bd_dom"/>
</dbReference>
<dbReference type="GO" id="GO:0000976">
    <property type="term" value="F:transcription cis-regulatory region binding"/>
    <property type="evidence" value="ECO:0007669"/>
    <property type="project" value="TreeGrafter"/>
</dbReference>
<reference evidence="6" key="1">
    <citation type="submission" date="2017-02" db="EMBL/GenBank/DDBJ databases">
        <title>Comparative genomics and description of representatives of a novel lineage of planctomycetes thriving in anoxic sediments.</title>
        <authorList>
            <person name="Spring S."/>
            <person name="Bunk B."/>
            <person name="Sproer C."/>
        </authorList>
    </citation>
    <scope>NUCLEOTIDE SEQUENCE [LARGE SCALE GENOMIC DNA]</scope>
    <source>
        <strain evidence="6">ST-NAGAB-D1</strain>
    </source>
</reference>
<dbReference type="EMBL" id="CP019791">
    <property type="protein sequence ID" value="AQT68183.1"/>
    <property type="molecule type" value="Genomic_DNA"/>
</dbReference>
<protein>
    <submittedName>
        <fullName evidence="5">Histidine utilization repressor</fullName>
    </submittedName>
</protein>
<dbReference type="SUPFAM" id="SSF53822">
    <property type="entry name" value="Periplasmic binding protein-like I"/>
    <property type="match status" value="1"/>
</dbReference>
<dbReference type="STRING" id="1936003.STSP2_01338"/>
<dbReference type="RefSeq" id="WP_146660953.1">
    <property type="nucleotide sequence ID" value="NZ_CP019791.1"/>
</dbReference>
<evidence type="ECO:0000259" key="4">
    <source>
        <dbReference type="PROSITE" id="PS50949"/>
    </source>
</evidence>
<evidence type="ECO:0000256" key="1">
    <source>
        <dbReference type="ARBA" id="ARBA00023015"/>
    </source>
</evidence>
<evidence type="ECO:0000313" key="5">
    <source>
        <dbReference type="EMBL" id="AQT68183.1"/>
    </source>
</evidence>
<dbReference type="SUPFAM" id="SSF46785">
    <property type="entry name" value="Winged helix' DNA-binding domain"/>
    <property type="match status" value="1"/>
</dbReference>
<dbReference type="OrthoDB" id="274982at2"/>
<dbReference type="PANTHER" id="PTHR30146:SF138">
    <property type="entry name" value="TRANSCRIPTIONAL REGULATORY PROTEIN"/>
    <property type="match status" value="1"/>
</dbReference>
<keyword evidence="1" id="KW-0805">Transcription regulation</keyword>
<dbReference type="InterPro" id="IPR036390">
    <property type="entry name" value="WH_DNA-bd_sf"/>
</dbReference>
<evidence type="ECO:0000313" key="6">
    <source>
        <dbReference type="Proteomes" id="UP000189674"/>
    </source>
</evidence>
<dbReference type="SMART" id="SM00345">
    <property type="entry name" value="HTH_GNTR"/>
    <property type="match status" value="1"/>
</dbReference>
<dbReference type="Gene3D" id="1.10.10.10">
    <property type="entry name" value="Winged helix-like DNA-binding domain superfamily/Winged helix DNA-binding domain"/>
    <property type="match status" value="1"/>
</dbReference>
<dbReference type="PROSITE" id="PS50949">
    <property type="entry name" value="HTH_GNTR"/>
    <property type="match status" value="1"/>
</dbReference>
<sequence>MLNAIKTGTKVPRVEVIARRIEQDIKASGLEPGDKYKTSLQVARSLKIGNEIANRAMQLLAQRNVIERRHRAGTFVATGMADIDAPALNTIHLVVEKQNVDTYGVLRDGAIAGLHSVLPGTDIRFSFIPATGHEEFIDNLLANAFSSGVTNGFILYRSDEQIQQAVAQSGLPAAISGSRWPGIMNIPCCVADHHSAGKQLAENLIRKGHRKIAFFTRDNMFMSDHELLDGIREAMAQAGCSLSDLTFRSLPLKNFVIQGAARGILQQPEPPTGFICREEILAHNVSQVLGTKEGVVMSDFFEAPRKAAKFPYIRSLMKPEEQGAILGEMLTEMAKKPAEIPNDCVKEVELVEV</sequence>
<keyword evidence="2" id="KW-0238">DNA-binding</keyword>
<gene>
    <name evidence="5" type="ORF">STSP2_01338</name>
</gene>
<dbReference type="Pfam" id="PF00392">
    <property type="entry name" value="GntR"/>
    <property type="match status" value="1"/>
</dbReference>
<dbReference type="InterPro" id="IPR000524">
    <property type="entry name" value="Tscrpt_reg_HTH_GntR"/>
</dbReference>
<dbReference type="AlphaFoldDB" id="A0A1U9NJS0"/>
<keyword evidence="6" id="KW-1185">Reference proteome</keyword>
<dbReference type="InterPro" id="IPR028082">
    <property type="entry name" value="Peripla_BP_I"/>
</dbReference>
<organism evidence="5 6">
    <name type="scientific">Anaerohalosphaera lusitana</name>
    <dbReference type="NCBI Taxonomy" id="1936003"/>
    <lineage>
        <taxon>Bacteria</taxon>
        <taxon>Pseudomonadati</taxon>
        <taxon>Planctomycetota</taxon>
        <taxon>Phycisphaerae</taxon>
        <taxon>Sedimentisphaerales</taxon>
        <taxon>Anaerohalosphaeraceae</taxon>
        <taxon>Anaerohalosphaera</taxon>
    </lineage>
</organism>
<feature type="domain" description="HTH gntR-type" evidence="4">
    <location>
        <begin position="11"/>
        <end position="79"/>
    </location>
</feature>
<accession>A0A1U9NJS0</accession>
<dbReference type="InterPro" id="IPR036388">
    <property type="entry name" value="WH-like_DNA-bd_sf"/>
</dbReference>
<evidence type="ECO:0000256" key="3">
    <source>
        <dbReference type="ARBA" id="ARBA00023163"/>
    </source>
</evidence>
<dbReference type="PANTHER" id="PTHR30146">
    <property type="entry name" value="LACI-RELATED TRANSCRIPTIONAL REPRESSOR"/>
    <property type="match status" value="1"/>
</dbReference>
<dbReference type="Pfam" id="PF00532">
    <property type="entry name" value="Peripla_BP_1"/>
    <property type="match status" value="1"/>
</dbReference>
<keyword evidence="3" id="KW-0804">Transcription</keyword>
<name>A0A1U9NJS0_9BACT</name>
<proteinExistence type="predicted"/>
<dbReference type="GO" id="GO:0003700">
    <property type="term" value="F:DNA-binding transcription factor activity"/>
    <property type="evidence" value="ECO:0007669"/>
    <property type="project" value="InterPro"/>
</dbReference>